<dbReference type="Proteomes" id="UP000004995">
    <property type="component" value="Unassembled WGS sequence"/>
</dbReference>
<reference evidence="1" key="2">
    <citation type="submission" date="2018-08" db="UniProtKB">
        <authorList>
            <consortium name="EnsemblPlants"/>
        </authorList>
    </citation>
    <scope>IDENTIFICATION</scope>
    <source>
        <strain evidence="1">Yugu1</strain>
    </source>
</reference>
<name>K3YNP6_SETIT</name>
<evidence type="ECO:0000313" key="2">
    <source>
        <dbReference type="Proteomes" id="UP000004995"/>
    </source>
</evidence>
<dbReference type="EnsemblPlants" id="KQL01278">
    <property type="protein sequence ID" value="KQL01278"/>
    <property type="gene ID" value="SETIT_015888mg"/>
</dbReference>
<dbReference type="AlphaFoldDB" id="K3YNP6"/>
<organism evidence="1 2">
    <name type="scientific">Setaria italica</name>
    <name type="common">Foxtail millet</name>
    <name type="synonym">Panicum italicum</name>
    <dbReference type="NCBI Taxonomy" id="4555"/>
    <lineage>
        <taxon>Eukaryota</taxon>
        <taxon>Viridiplantae</taxon>
        <taxon>Streptophyta</taxon>
        <taxon>Embryophyta</taxon>
        <taxon>Tracheophyta</taxon>
        <taxon>Spermatophyta</taxon>
        <taxon>Magnoliopsida</taxon>
        <taxon>Liliopsida</taxon>
        <taxon>Poales</taxon>
        <taxon>Poaceae</taxon>
        <taxon>PACMAD clade</taxon>
        <taxon>Panicoideae</taxon>
        <taxon>Panicodae</taxon>
        <taxon>Paniceae</taxon>
        <taxon>Cenchrinae</taxon>
        <taxon>Setaria</taxon>
    </lineage>
</organism>
<proteinExistence type="predicted"/>
<dbReference type="HOGENOM" id="CLU_3145336_0_0_1"/>
<keyword evidence="2" id="KW-1185">Reference proteome</keyword>
<protein>
    <submittedName>
        <fullName evidence="1">Uncharacterized protein</fullName>
    </submittedName>
</protein>
<dbReference type="Gramene" id="KQL01278">
    <property type="protein sequence ID" value="KQL01278"/>
    <property type="gene ID" value="SETIT_015888mg"/>
</dbReference>
<sequence length="49" mass="5653">MVCDKAKREITQGHLPAQALHMHHISTSRLIIHSGMIDQAFKSQRNKRM</sequence>
<dbReference type="InParanoid" id="K3YNP6"/>
<dbReference type="EMBL" id="AGNK02003672">
    <property type="status" value="NOT_ANNOTATED_CDS"/>
    <property type="molecule type" value="Genomic_DNA"/>
</dbReference>
<evidence type="ECO:0000313" key="1">
    <source>
        <dbReference type="EnsemblPlants" id="KQL01278"/>
    </source>
</evidence>
<accession>K3YNP6</accession>
<reference evidence="2" key="1">
    <citation type="journal article" date="2012" name="Nat. Biotechnol.">
        <title>Reference genome sequence of the model plant Setaria.</title>
        <authorList>
            <person name="Bennetzen J.L."/>
            <person name="Schmutz J."/>
            <person name="Wang H."/>
            <person name="Percifield R."/>
            <person name="Hawkins J."/>
            <person name="Pontaroli A.C."/>
            <person name="Estep M."/>
            <person name="Feng L."/>
            <person name="Vaughn J.N."/>
            <person name="Grimwood J."/>
            <person name="Jenkins J."/>
            <person name="Barry K."/>
            <person name="Lindquist E."/>
            <person name="Hellsten U."/>
            <person name="Deshpande S."/>
            <person name="Wang X."/>
            <person name="Wu X."/>
            <person name="Mitros T."/>
            <person name="Triplett J."/>
            <person name="Yang X."/>
            <person name="Ye C.Y."/>
            <person name="Mauro-Herrera M."/>
            <person name="Wang L."/>
            <person name="Li P."/>
            <person name="Sharma M."/>
            <person name="Sharma R."/>
            <person name="Ronald P.C."/>
            <person name="Panaud O."/>
            <person name="Kellogg E.A."/>
            <person name="Brutnell T.P."/>
            <person name="Doust A.N."/>
            <person name="Tuskan G.A."/>
            <person name="Rokhsar D."/>
            <person name="Devos K.M."/>
        </authorList>
    </citation>
    <scope>NUCLEOTIDE SEQUENCE [LARGE SCALE GENOMIC DNA]</scope>
    <source>
        <strain evidence="2">cv. Yugu1</strain>
    </source>
</reference>